<dbReference type="Gene3D" id="3.40.30.10">
    <property type="entry name" value="Glutaredoxin"/>
    <property type="match status" value="1"/>
</dbReference>
<reference evidence="5 6" key="1">
    <citation type="submission" date="2016-11" db="EMBL/GenBank/DDBJ databases">
        <authorList>
            <person name="Jaros S."/>
            <person name="Januszkiewicz K."/>
            <person name="Wedrychowicz H."/>
        </authorList>
    </citation>
    <scope>NUCLEOTIDE SEQUENCE [LARGE SCALE GENOMIC DNA]</scope>
    <source>
        <strain evidence="5 6">CECT 7868</strain>
    </source>
</reference>
<evidence type="ECO:0000256" key="3">
    <source>
        <dbReference type="PROSITE-ProRule" id="PRU01282"/>
    </source>
</evidence>
<dbReference type="CDD" id="cd03034">
    <property type="entry name" value="ArsC_ArsC"/>
    <property type="match status" value="1"/>
</dbReference>
<dbReference type="InterPro" id="IPR006660">
    <property type="entry name" value="Arsenate_reductase-like"/>
</dbReference>
<evidence type="ECO:0000256" key="4">
    <source>
        <dbReference type="RuleBase" id="RU362029"/>
    </source>
</evidence>
<protein>
    <recommendedName>
        <fullName evidence="4">Arsenate reductase</fullName>
        <ecNumber evidence="4">1.20.4.1</ecNumber>
    </recommendedName>
</protein>
<dbReference type="InterPro" id="IPR036249">
    <property type="entry name" value="Thioredoxin-like_sf"/>
</dbReference>
<comment type="catalytic activity">
    <reaction evidence="4">
        <text>[glutaredoxin]-dithiol + arsenate + glutathione + H(+) = glutathionyl-S-S-[glutaredoxin] + arsenite + H2O</text>
        <dbReference type="Rhea" id="RHEA:22016"/>
        <dbReference type="Rhea" id="RHEA-COMP:10729"/>
        <dbReference type="Rhea" id="RHEA-COMP:17668"/>
        <dbReference type="ChEBI" id="CHEBI:15377"/>
        <dbReference type="ChEBI" id="CHEBI:15378"/>
        <dbReference type="ChEBI" id="CHEBI:29242"/>
        <dbReference type="ChEBI" id="CHEBI:29950"/>
        <dbReference type="ChEBI" id="CHEBI:48597"/>
        <dbReference type="ChEBI" id="CHEBI:57925"/>
        <dbReference type="ChEBI" id="CHEBI:146199"/>
        <dbReference type="EC" id="1.20.4.1"/>
    </reaction>
</comment>
<name>A0A1M5W966_9VIBR</name>
<dbReference type="GO" id="GO:0008794">
    <property type="term" value="F:arsenate reductase (glutaredoxin) activity"/>
    <property type="evidence" value="ECO:0007669"/>
    <property type="project" value="UniProtKB-UniRule"/>
</dbReference>
<proteinExistence type="inferred from homology"/>
<dbReference type="OrthoDB" id="9790554at2"/>
<dbReference type="EMBL" id="FQXZ01000007">
    <property type="protein sequence ID" value="SHH84005.1"/>
    <property type="molecule type" value="Genomic_DNA"/>
</dbReference>
<organism evidence="5 6">
    <name type="scientific">Vibrio aerogenes CECT 7868</name>
    <dbReference type="NCBI Taxonomy" id="1216006"/>
    <lineage>
        <taxon>Bacteria</taxon>
        <taxon>Pseudomonadati</taxon>
        <taxon>Pseudomonadota</taxon>
        <taxon>Gammaproteobacteria</taxon>
        <taxon>Vibrionales</taxon>
        <taxon>Vibrionaceae</taxon>
        <taxon>Vibrio</taxon>
    </lineage>
</organism>
<dbReference type="EC" id="1.20.4.1" evidence="4"/>
<gene>
    <name evidence="5" type="primary">arsC_1</name>
    <name evidence="5" type="ORF">VA7868_00638</name>
</gene>
<comment type="similarity">
    <text evidence="1 3 4">Belongs to the ArsC family.</text>
</comment>
<dbReference type="PANTHER" id="PTHR30041:SF4">
    <property type="entry name" value="ARSENATE REDUCTASE"/>
    <property type="match status" value="1"/>
</dbReference>
<sequence>MSVVIYHNPKCSKSRETMVLLGSRGIEPTVIKYLETGLTVGQLKSLYEQLELDSVRKMMRTKEALYKELNLKDETLSDEALFQAMADHPKLIERPIVVSGGKARHGRPPEKVLEIL</sequence>
<keyword evidence="6" id="KW-1185">Reference proteome</keyword>
<evidence type="ECO:0000256" key="2">
    <source>
        <dbReference type="ARBA" id="ARBA00023002"/>
    </source>
</evidence>
<dbReference type="Proteomes" id="UP000184608">
    <property type="component" value="Unassembled WGS sequence"/>
</dbReference>
<dbReference type="RefSeq" id="WP_073602426.1">
    <property type="nucleotide sequence ID" value="NZ_FQXZ01000007.1"/>
</dbReference>
<evidence type="ECO:0000313" key="5">
    <source>
        <dbReference type="EMBL" id="SHH84005.1"/>
    </source>
</evidence>
<dbReference type="PROSITE" id="PS51353">
    <property type="entry name" value="ARSC"/>
    <property type="match status" value="1"/>
</dbReference>
<dbReference type="NCBIfam" id="TIGR00014">
    <property type="entry name" value="arsC"/>
    <property type="match status" value="1"/>
</dbReference>
<dbReference type="STRING" id="1216006.VA7868_00638"/>
<dbReference type="PANTHER" id="PTHR30041">
    <property type="entry name" value="ARSENATE REDUCTASE"/>
    <property type="match status" value="1"/>
</dbReference>
<dbReference type="Pfam" id="PF03960">
    <property type="entry name" value="ArsC"/>
    <property type="match status" value="1"/>
</dbReference>
<keyword evidence="2 4" id="KW-0560">Oxidoreductase</keyword>
<dbReference type="AlphaFoldDB" id="A0A1M5W966"/>
<dbReference type="SUPFAM" id="SSF52833">
    <property type="entry name" value="Thioredoxin-like"/>
    <property type="match status" value="1"/>
</dbReference>
<evidence type="ECO:0000313" key="6">
    <source>
        <dbReference type="Proteomes" id="UP000184608"/>
    </source>
</evidence>
<evidence type="ECO:0000256" key="1">
    <source>
        <dbReference type="ARBA" id="ARBA00007198"/>
    </source>
</evidence>
<accession>A0A1M5W966</accession>
<dbReference type="InterPro" id="IPR006659">
    <property type="entry name" value="Arsenate_reductase"/>
</dbReference>